<accession>A0ABS7UBN0</accession>
<evidence type="ECO:0008006" key="4">
    <source>
        <dbReference type="Google" id="ProtNLM"/>
    </source>
</evidence>
<evidence type="ECO:0000313" key="3">
    <source>
        <dbReference type="Proteomes" id="UP000780875"/>
    </source>
</evidence>
<keyword evidence="1" id="KW-0472">Membrane</keyword>
<keyword evidence="3" id="KW-1185">Reference proteome</keyword>
<dbReference type="Proteomes" id="UP000780875">
    <property type="component" value="Unassembled WGS sequence"/>
</dbReference>
<dbReference type="RefSeq" id="WP_224122610.1">
    <property type="nucleotide sequence ID" value="NZ_JAIQZJ010000003.1"/>
</dbReference>
<reference evidence="2 3" key="1">
    <citation type="submission" date="2021-09" db="EMBL/GenBank/DDBJ databases">
        <title>Whole genome sequence of Nocardioides sp. GBK3QG-3.</title>
        <authorList>
            <person name="Tuo L."/>
        </authorList>
    </citation>
    <scope>NUCLEOTIDE SEQUENCE [LARGE SCALE GENOMIC DNA]</scope>
    <source>
        <strain evidence="2 3">GBK3QG-3</strain>
    </source>
</reference>
<comment type="caution">
    <text evidence="2">The sequence shown here is derived from an EMBL/GenBank/DDBJ whole genome shotgun (WGS) entry which is preliminary data.</text>
</comment>
<name>A0ABS7UBN0_9ACTN</name>
<gene>
    <name evidence="2" type="ORF">K8U61_08730</name>
</gene>
<evidence type="ECO:0000256" key="1">
    <source>
        <dbReference type="SAM" id="Phobius"/>
    </source>
</evidence>
<feature type="transmembrane region" description="Helical" evidence="1">
    <location>
        <begin position="32"/>
        <end position="54"/>
    </location>
</feature>
<keyword evidence="1" id="KW-1133">Transmembrane helix</keyword>
<keyword evidence="1" id="KW-0812">Transmembrane</keyword>
<protein>
    <recommendedName>
        <fullName evidence="4">NfeD-like C-terminal domain-containing protein</fullName>
    </recommendedName>
</protein>
<evidence type="ECO:0000313" key="2">
    <source>
        <dbReference type="EMBL" id="MBZ5738245.1"/>
    </source>
</evidence>
<organism evidence="2 3">
    <name type="scientific">Nocardioides mangrovi</name>
    <dbReference type="NCBI Taxonomy" id="2874580"/>
    <lineage>
        <taxon>Bacteria</taxon>
        <taxon>Bacillati</taxon>
        <taxon>Actinomycetota</taxon>
        <taxon>Actinomycetes</taxon>
        <taxon>Propionibacteriales</taxon>
        <taxon>Nocardioidaceae</taxon>
        <taxon>Nocardioides</taxon>
    </lineage>
</organism>
<sequence length="135" mass="14551">MRRGVAAALLLAVLVNLPLVHSTVTGAHVERRGVLVGVTLAIDLLLVLAVLLVVRYGASLRPVEMIALSDVGRCAPGGRFERLDEDRWEVRGEVVEIAPDRVVLDTGGRRVVVHLDGHANPVGHQQPARVEARPL</sequence>
<dbReference type="EMBL" id="JAIQZJ010000003">
    <property type="protein sequence ID" value="MBZ5738245.1"/>
    <property type="molecule type" value="Genomic_DNA"/>
</dbReference>
<proteinExistence type="predicted"/>